<dbReference type="InterPro" id="IPR043129">
    <property type="entry name" value="ATPase_NBD"/>
</dbReference>
<evidence type="ECO:0000256" key="4">
    <source>
        <dbReference type="ARBA" id="ARBA00022777"/>
    </source>
</evidence>
<dbReference type="GO" id="GO:0005829">
    <property type="term" value="C:cytosol"/>
    <property type="evidence" value="ECO:0007669"/>
    <property type="project" value="TreeGrafter"/>
</dbReference>
<dbReference type="Gene3D" id="3.30.420.40">
    <property type="match status" value="2"/>
</dbReference>
<dbReference type="EMBL" id="CP016782">
    <property type="protein sequence ID" value="ASY27919.1"/>
    <property type="molecule type" value="Genomic_DNA"/>
</dbReference>
<dbReference type="Pfam" id="PF00370">
    <property type="entry name" value="FGGY_N"/>
    <property type="match status" value="1"/>
</dbReference>
<organism evidence="10 11">
    <name type="scientific">Candidatus Planktophila limnetica</name>
    <dbReference type="NCBI Taxonomy" id="573600"/>
    <lineage>
        <taxon>Bacteria</taxon>
        <taxon>Bacillati</taxon>
        <taxon>Actinomycetota</taxon>
        <taxon>Actinomycetes</taxon>
        <taxon>Candidatus Nanopelagicales</taxon>
        <taxon>Candidatus Nanopelagicaceae</taxon>
        <taxon>Candidatus Planktophila</taxon>
    </lineage>
</organism>
<proteinExistence type="inferred from homology"/>
<evidence type="ECO:0000256" key="6">
    <source>
        <dbReference type="ARBA" id="ARBA00043149"/>
    </source>
</evidence>
<dbReference type="Proteomes" id="UP000217221">
    <property type="component" value="Chromosome"/>
</dbReference>
<feature type="domain" description="Carbohydrate kinase FGGY C-terminal" evidence="9">
    <location>
        <begin position="243"/>
        <end position="426"/>
    </location>
</feature>
<dbReference type="PIRSF" id="PIRSF000538">
    <property type="entry name" value="GlpK"/>
    <property type="match status" value="1"/>
</dbReference>
<dbReference type="GO" id="GO:0005524">
    <property type="term" value="F:ATP binding"/>
    <property type="evidence" value="ECO:0007669"/>
    <property type="project" value="UniProtKB-KW"/>
</dbReference>
<evidence type="ECO:0000256" key="5">
    <source>
        <dbReference type="ARBA" id="ARBA00022840"/>
    </source>
</evidence>
<protein>
    <recommendedName>
        <fullName evidence="6">ATP:glycerol 3-phosphotransferase</fullName>
    </recommendedName>
</protein>
<dbReference type="InterPro" id="IPR018485">
    <property type="entry name" value="FGGY_C"/>
</dbReference>
<keyword evidence="2 7" id="KW-0808">Transferase</keyword>
<evidence type="ECO:0000256" key="7">
    <source>
        <dbReference type="RuleBase" id="RU003733"/>
    </source>
</evidence>
<dbReference type="GO" id="GO:0019563">
    <property type="term" value="P:glycerol catabolic process"/>
    <property type="evidence" value="ECO:0007669"/>
    <property type="project" value="TreeGrafter"/>
</dbReference>
<dbReference type="PANTHER" id="PTHR10196">
    <property type="entry name" value="SUGAR KINASE"/>
    <property type="match status" value="1"/>
</dbReference>
<comment type="similarity">
    <text evidence="1 7">Belongs to the FGGY kinase family.</text>
</comment>
<dbReference type="InterPro" id="IPR000577">
    <property type="entry name" value="Carb_kinase_FGGY"/>
</dbReference>
<evidence type="ECO:0000313" key="11">
    <source>
        <dbReference type="Proteomes" id="UP000217221"/>
    </source>
</evidence>
<evidence type="ECO:0000256" key="1">
    <source>
        <dbReference type="ARBA" id="ARBA00009156"/>
    </source>
</evidence>
<dbReference type="PANTHER" id="PTHR10196:SF69">
    <property type="entry name" value="GLYCEROL KINASE"/>
    <property type="match status" value="1"/>
</dbReference>
<evidence type="ECO:0000259" key="8">
    <source>
        <dbReference type="Pfam" id="PF00370"/>
    </source>
</evidence>
<dbReference type="RefSeq" id="WP_162287117.1">
    <property type="nucleotide sequence ID" value="NZ_CP016782.1"/>
</dbReference>
<dbReference type="Pfam" id="PF02782">
    <property type="entry name" value="FGGY_C"/>
    <property type="match status" value="1"/>
</dbReference>
<keyword evidence="11" id="KW-1185">Reference proteome</keyword>
<dbReference type="KEGG" id="plim:PHILAsVB114_04655"/>
<evidence type="ECO:0000313" key="10">
    <source>
        <dbReference type="EMBL" id="ASY27919.1"/>
    </source>
</evidence>
<dbReference type="InterPro" id="IPR018483">
    <property type="entry name" value="Carb_kinase_FGGY_CS"/>
</dbReference>
<evidence type="ECO:0000256" key="3">
    <source>
        <dbReference type="ARBA" id="ARBA00022741"/>
    </source>
</evidence>
<dbReference type="GO" id="GO:0004370">
    <property type="term" value="F:glycerol kinase activity"/>
    <property type="evidence" value="ECO:0007669"/>
    <property type="project" value="TreeGrafter"/>
</dbReference>
<keyword evidence="3" id="KW-0547">Nucleotide-binding</keyword>
<keyword evidence="5" id="KW-0067">ATP-binding</keyword>
<reference evidence="10 11" key="1">
    <citation type="submission" date="2016-07" db="EMBL/GenBank/DDBJ databases">
        <title>High microdiversification within the ubiquitous acI lineage of Actinobacteria.</title>
        <authorList>
            <person name="Neuenschwander S.M."/>
            <person name="Salcher M."/>
            <person name="Ghai R."/>
            <person name="Pernthaler J."/>
        </authorList>
    </citation>
    <scope>NUCLEOTIDE SEQUENCE [LARGE SCALE GENOMIC DNA]</scope>
    <source>
        <strain evidence="10">MMS-VB-114</strain>
    </source>
</reference>
<dbReference type="InterPro" id="IPR018484">
    <property type="entry name" value="FGGY_N"/>
</dbReference>
<feature type="domain" description="Carbohydrate kinase FGGY N-terminal" evidence="8">
    <location>
        <begin position="3"/>
        <end position="233"/>
    </location>
</feature>
<gene>
    <name evidence="10" type="ORF">PHILAsVB114_04655</name>
</gene>
<name>A0A249LG67_9ACTN</name>
<sequence>MAIVAIDQGTSGTKALVIGDSGEVLSRGYAPLELQHGAPGVSECTADNLWQSIVIAIKQALAGSTEKITAVGLANQGESILAWDKSNGDALSQVIIWQDSRSASLCDERSAHSAFVLSRSGLTIDPYFVAPKMVWLRERVKTGVITTTDTWIIAKLTGKFVTDVSTASRTLLFDLHTRSWSTELADIWGLDVGDFPELINNDAVIGEICHPDLEQLRGVVLAGAMVDQPAALLAENCFNVGQAKCTYGTGAFLLTNIGAVPKISKHGLATSLAWNIRGQSAYYLDGQVFTAATAVQWLIDNELLDSAEAIDSLPDAGGVMAAPGFAGYGAPLWKPRATASIAGLTLSHGKGEIARAMVDGIAAQVADLLGAIAADGVSVTHLRVDGGLTQSHTLMQMQADLAQVEIEVYPHPDATSIGVGNLATMATQSALNLGDFASSWKPAHTYSPAWSTDRAQSYLSKWRTLPATALESAHE</sequence>
<accession>A0A249LG67</accession>
<dbReference type="PROSITE" id="PS00445">
    <property type="entry name" value="FGGY_KINASES_2"/>
    <property type="match status" value="1"/>
</dbReference>
<evidence type="ECO:0000259" key="9">
    <source>
        <dbReference type="Pfam" id="PF02782"/>
    </source>
</evidence>
<dbReference type="AlphaFoldDB" id="A0A249LG67"/>
<dbReference type="SUPFAM" id="SSF53067">
    <property type="entry name" value="Actin-like ATPase domain"/>
    <property type="match status" value="2"/>
</dbReference>
<evidence type="ECO:0000256" key="2">
    <source>
        <dbReference type="ARBA" id="ARBA00022679"/>
    </source>
</evidence>
<keyword evidence="4 7" id="KW-0418">Kinase</keyword>